<dbReference type="GO" id="GO:0008887">
    <property type="term" value="F:glycerate kinase activity"/>
    <property type="evidence" value="ECO:0007669"/>
    <property type="project" value="InterPro"/>
</dbReference>
<proteinExistence type="predicted"/>
<dbReference type="InterPro" id="IPR004381">
    <property type="entry name" value="Glycerate_kinase"/>
</dbReference>
<reference evidence="2" key="3">
    <citation type="journal article" date="2016" name="Gigascience">
        <title>De novo construction of an expanded transcriptome assembly for the western tarnished plant bug, Lygus hesperus.</title>
        <authorList>
            <person name="Tassone E.E."/>
            <person name="Geib S.M."/>
            <person name="Hall B."/>
            <person name="Fabrick J.A."/>
            <person name="Brent C.S."/>
            <person name="Hull J.J."/>
        </authorList>
    </citation>
    <scope>NUCLEOTIDE SEQUENCE</scope>
</reference>
<evidence type="ECO:0000313" key="2">
    <source>
        <dbReference type="EMBL" id="JAP97164.1"/>
    </source>
</evidence>
<gene>
    <name evidence="1" type="ORF">CM83_7236</name>
    <name evidence="2" type="ORF">g.92107</name>
</gene>
<dbReference type="PANTHER" id="PTHR21599:SF0">
    <property type="entry name" value="GLYCERATE KINASE"/>
    <property type="match status" value="1"/>
</dbReference>
<reference evidence="1" key="1">
    <citation type="journal article" date="2014" name="PLoS ONE">
        <title>Transcriptome-Based Identification of ABC Transporters in the Western Tarnished Plant Bug Lygus hesperus.</title>
        <authorList>
            <person name="Hull J.J."/>
            <person name="Chaney K."/>
            <person name="Geib S.M."/>
            <person name="Fabrick J.A."/>
            <person name="Brent C.S."/>
            <person name="Walsh D."/>
            <person name="Lavine L.C."/>
        </authorList>
    </citation>
    <scope>NUCLEOTIDE SEQUENCE</scope>
</reference>
<name>A0A0A9X8S3_LYGHE</name>
<dbReference type="Gene3D" id="3.90.1510.10">
    <property type="entry name" value="Glycerate kinase, domain 2"/>
    <property type="match status" value="1"/>
</dbReference>
<evidence type="ECO:0000313" key="1">
    <source>
        <dbReference type="EMBL" id="JAG15198.1"/>
    </source>
</evidence>
<protein>
    <submittedName>
        <fullName evidence="1">Uncharacterized protein</fullName>
    </submittedName>
</protein>
<dbReference type="GO" id="GO:0031388">
    <property type="term" value="P:organic acid phosphorylation"/>
    <property type="evidence" value="ECO:0007669"/>
    <property type="project" value="InterPro"/>
</dbReference>
<dbReference type="InterPro" id="IPR018193">
    <property type="entry name" value="Glyc_kinase_flavodox-like_fold"/>
</dbReference>
<dbReference type="AlphaFoldDB" id="A0A0A9X8S3"/>
<reference evidence="1" key="2">
    <citation type="submission" date="2014-07" db="EMBL/GenBank/DDBJ databases">
        <authorList>
            <person name="Hull J."/>
        </authorList>
    </citation>
    <scope>NUCLEOTIDE SEQUENCE</scope>
</reference>
<dbReference type="SUPFAM" id="SSF110738">
    <property type="entry name" value="Glycerate kinase I"/>
    <property type="match status" value="1"/>
</dbReference>
<dbReference type="EMBL" id="GBHO01028406">
    <property type="protein sequence ID" value="JAG15198.1"/>
    <property type="molecule type" value="Transcribed_RNA"/>
</dbReference>
<sequence length="182" mass="19740">MHHAAVTISKCTWEYLYKCNLLPRFRCKSSTKSDQGDKDAMKEKTKTIEEACIHHLLYNPGGGGAGGMSGFFRHIIGAKWLPGADAVADLLSLKTVIQSTGAHTSPIRSAPEPKSVQKSDAIFKIDCESVTRLQQLITALGNGLLFTNCDVLVSGEGSFDAQTIQSRKTIGRLVEMTVEANL</sequence>
<dbReference type="PANTHER" id="PTHR21599">
    <property type="entry name" value="GLYCERATE KINASE"/>
    <property type="match status" value="1"/>
</dbReference>
<accession>A0A0A9X8S3</accession>
<dbReference type="EMBL" id="GDHC01021464">
    <property type="protein sequence ID" value="JAP97164.1"/>
    <property type="molecule type" value="Transcribed_RNA"/>
</dbReference>
<organism evidence="1">
    <name type="scientific">Lygus hesperus</name>
    <name type="common">Western plant bug</name>
    <dbReference type="NCBI Taxonomy" id="30085"/>
    <lineage>
        <taxon>Eukaryota</taxon>
        <taxon>Metazoa</taxon>
        <taxon>Ecdysozoa</taxon>
        <taxon>Arthropoda</taxon>
        <taxon>Hexapoda</taxon>
        <taxon>Insecta</taxon>
        <taxon>Pterygota</taxon>
        <taxon>Neoptera</taxon>
        <taxon>Paraneoptera</taxon>
        <taxon>Hemiptera</taxon>
        <taxon>Heteroptera</taxon>
        <taxon>Panheteroptera</taxon>
        <taxon>Cimicomorpha</taxon>
        <taxon>Miridae</taxon>
        <taxon>Mirini</taxon>
        <taxon>Lygus</taxon>
    </lineage>
</organism>
<dbReference type="InterPro" id="IPR036129">
    <property type="entry name" value="Glycerate_kinase_sf"/>
</dbReference>